<proteinExistence type="predicted"/>
<evidence type="ECO:0000313" key="1">
    <source>
        <dbReference type="EMBL" id="KKK42997.1"/>
    </source>
</evidence>
<dbReference type="AlphaFoldDB" id="A0A0F8VF43"/>
<protein>
    <submittedName>
        <fullName evidence="1">Uncharacterized protein</fullName>
    </submittedName>
</protein>
<gene>
    <name evidence="1" type="ORF">LCGC14_3169110</name>
</gene>
<sequence>MICVIRHAKADHWVLREIIDGMEETAAWPETFKTEALAAEGIKIEALRRKETRYGWVIE</sequence>
<organism evidence="1">
    <name type="scientific">marine sediment metagenome</name>
    <dbReference type="NCBI Taxonomy" id="412755"/>
    <lineage>
        <taxon>unclassified sequences</taxon>
        <taxon>metagenomes</taxon>
        <taxon>ecological metagenomes</taxon>
    </lineage>
</organism>
<dbReference type="EMBL" id="LAZR01070284">
    <property type="protein sequence ID" value="KKK42997.1"/>
    <property type="molecule type" value="Genomic_DNA"/>
</dbReference>
<name>A0A0F8VF43_9ZZZZ</name>
<comment type="caution">
    <text evidence="1">The sequence shown here is derived from an EMBL/GenBank/DDBJ whole genome shotgun (WGS) entry which is preliminary data.</text>
</comment>
<accession>A0A0F8VF43</accession>
<reference evidence="1" key="1">
    <citation type="journal article" date="2015" name="Nature">
        <title>Complex archaea that bridge the gap between prokaryotes and eukaryotes.</title>
        <authorList>
            <person name="Spang A."/>
            <person name="Saw J.H."/>
            <person name="Jorgensen S.L."/>
            <person name="Zaremba-Niedzwiedzka K."/>
            <person name="Martijn J."/>
            <person name="Lind A.E."/>
            <person name="van Eijk R."/>
            <person name="Schleper C."/>
            <person name="Guy L."/>
            <person name="Ettema T.J."/>
        </authorList>
    </citation>
    <scope>NUCLEOTIDE SEQUENCE</scope>
</reference>